<dbReference type="OrthoDB" id="1070929at2"/>
<comment type="caution">
    <text evidence="4">The sequence shown here is derived from an EMBL/GenBank/DDBJ whole genome shotgun (WGS) entry which is preliminary data.</text>
</comment>
<protein>
    <submittedName>
        <fullName evidence="4">Putative DNA-binding protein</fullName>
    </submittedName>
</protein>
<dbReference type="AlphaFoldDB" id="A0A134B337"/>
<dbReference type="InterPro" id="IPR041607">
    <property type="entry name" value="HU-HIG"/>
</dbReference>
<keyword evidence="1 4" id="KW-0238">DNA-binding</keyword>
<accession>A0A134B337</accession>
<dbReference type="SUPFAM" id="SSF47729">
    <property type="entry name" value="IHF-like DNA-binding proteins"/>
    <property type="match status" value="1"/>
</dbReference>
<feature type="compositionally biased region" description="Basic residues" evidence="2">
    <location>
        <begin position="133"/>
        <end position="142"/>
    </location>
</feature>
<keyword evidence="5" id="KW-1185">Reference proteome</keyword>
<dbReference type="RefSeq" id="WP_060935849.1">
    <property type="nucleotide sequence ID" value="NZ_KQ960462.1"/>
</dbReference>
<organism evidence="4 5">
    <name type="scientific">Porphyromonas somerae</name>
    <dbReference type="NCBI Taxonomy" id="322095"/>
    <lineage>
        <taxon>Bacteria</taxon>
        <taxon>Pseudomonadati</taxon>
        <taxon>Bacteroidota</taxon>
        <taxon>Bacteroidia</taxon>
        <taxon>Bacteroidales</taxon>
        <taxon>Porphyromonadaceae</taxon>
        <taxon>Porphyromonas</taxon>
    </lineage>
</organism>
<name>A0A134B337_9PORP</name>
<proteinExistence type="predicted"/>
<dbReference type="EMBL" id="LSDK01000124">
    <property type="protein sequence ID" value="KXB74352.1"/>
    <property type="molecule type" value="Genomic_DNA"/>
</dbReference>
<dbReference type="Pfam" id="PF18291">
    <property type="entry name" value="HU-HIG"/>
    <property type="match status" value="1"/>
</dbReference>
<feature type="region of interest" description="Disordered" evidence="2">
    <location>
        <begin position="133"/>
        <end position="161"/>
    </location>
</feature>
<evidence type="ECO:0000259" key="3">
    <source>
        <dbReference type="Pfam" id="PF18291"/>
    </source>
</evidence>
<dbReference type="InterPro" id="IPR010992">
    <property type="entry name" value="IHF-like_DNA-bd_dom_sf"/>
</dbReference>
<sequence length="161" mass="17831">MGKNKPLAYVLRERKMSIGKLKGQIVQVASPTDRRSVSFDHFCEMVADQTTFNYMEVASVLNLAADMARKLVANGDMVEFGRLGKLKPSFKSKVVPKGQEFNASQHITEARVLLRPNSEYFRLDDVSFERVTPRMKKAKKATPKTGGGSSDNHSGDGHVGI</sequence>
<dbReference type="GO" id="GO:0003677">
    <property type="term" value="F:DNA binding"/>
    <property type="evidence" value="ECO:0007669"/>
    <property type="project" value="UniProtKB-KW"/>
</dbReference>
<evidence type="ECO:0000313" key="5">
    <source>
        <dbReference type="Proteomes" id="UP000070224"/>
    </source>
</evidence>
<dbReference type="STRING" id="322095.HMPREF3185_01753"/>
<evidence type="ECO:0000256" key="1">
    <source>
        <dbReference type="ARBA" id="ARBA00023125"/>
    </source>
</evidence>
<evidence type="ECO:0000256" key="2">
    <source>
        <dbReference type="SAM" id="MobiDB-lite"/>
    </source>
</evidence>
<feature type="domain" description="HU" evidence="3">
    <location>
        <begin position="8"/>
        <end position="121"/>
    </location>
</feature>
<gene>
    <name evidence="4" type="ORF">HMPREF3185_01753</name>
</gene>
<dbReference type="PATRIC" id="fig|322095.3.peg.1728"/>
<reference evidence="5" key="1">
    <citation type="submission" date="2016-01" db="EMBL/GenBank/DDBJ databases">
        <authorList>
            <person name="Mitreva M."/>
            <person name="Pepin K.H."/>
            <person name="Mihindukulasuriya K.A."/>
            <person name="Fulton R."/>
            <person name="Fronick C."/>
            <person name="O'Laughlin M."/>
            <person name="Miner T."/>
            <person name="Herter B."/>
            <person name="Rosa B.A."/>
            <person name="Cordes M."/>
            <person name="Tomlinson C."/>
            <person name="Wollam A."/>
            <person name="Palsikar V.B."/>
            <person name="Mardis E.R."/>
            <person name="Wilson R.K."/>
        </authorList>
    </citation>
    <scope>NUCLEOTIDE SEQUENCE [LARGE SCALE GENOMIC DNA]</scope>
    <source>
        <strain evidence="5">KA00683</strain>
    </source>
</reference>
<dbReference type="Proteomes" id="UP000070224">
    <property type="component" value="Unassembled WGS sequence"/>
</dbReference>
<evidence type="ECO:0000313" key="4">
    <source>
        <dbReference type="EMBL" id="KXB74352.1"/>
    </source>
</evidence>